<dbReference type="SMART" id="SM00382">
    <property type="entry name" value="AAA"/>
    <property type="match status" value="1"/>
</dbReference>
<dbReference type="EC" id="1.1.1.243" evidence="5"/>
<dbReference type="PROSITE" id="PS00676">
    <property type="entry name" value="SIGMA54_INTERACT_2"/>
    <property type="match status" value="1"/>
</dbReference>
<dbReference type="InterPro" id="IPR002078">
    <property type="entry name" value="Sigma_54_int"/>
</dbReference>
<dbReference type="SUPFAM" id="SSF159800">
    <property type="entry name" value="PrpR receptor domain-like"/>
    <property type="match status" value="1"/>
</dbReference>
<dbReference type="GO" id="GO:0018459">
    <property type="term" value="F:carveol dehydrogenase activity"/>
    <property type="evidence" value="ECO:0007669"/>
    <property type="project" value="UniProtKB-EC"/>
</dbReference>
<comment type="caution">
    <text evidence="5">The sequence shown here is derived from an EMBL/GenBank/DDBJ whole genome shotgun (WGS) entry which is preliminary data.</text>
</comment>
<dbReference type="InterPro" id="IPR000014">
    <property type="entry name" value="PAS"/>
</dbReference>
<feature type="domain" description="PAS" evidence="4">
    <location>
        <begin position="197"/>
        <end position="242"/>
    </location>
</feature>
<sequence>MINAKKDIVFIAPFKNLYDISKNLIKVHDFKDIEVVMGDLQQGLDLAKSAVENGTRVLISRGGTYSLIQENVDVPVVEVGLASFDIFKSLKLIRQVHEPLAIIGYDNVIKGYDVIGELFPDINVTKISLNGKSNVEEQVKSCIDHGIKVIVGDTVVNRIAKKYGSRCILIESGEEVVLNAMEEAIRVLRAAQAERERMQRFMAVIDYTSDGVIATDKDERITVFNRNAEKILGKSKEKAEGELIANVVGDNALSELTKKRSIKIDSIYDIGNVKLAINHVPIVVDGDDTGSIITFQDITKIQSLEKKIRLKLNEKGFIAKYTFKDIIHESEVMKKCIKRAETYGGYDSSVLISGPSGVGKEIFAQSIHNISRRNQEPFVPINCAALPAALIESELFGYAEGAFTGAKKGGKSGLFEMAHGGTIFLDEISELPLDLQGRLLRVIQEREVMRIGDDRVIPVDVRIICATNRDLKELVAKGKFRRDLLFRINILTLYIPSLNERKKDIEALAKAFVDIYCNKYNKPIMNISDSALSFLENFAYEGNVRELQGMIERAVITCDENEIEINNIIDSNGISSTDSIENNLSFHEECSLKELENKYIEFIRKKYNNSIKDICNVLEIDRSTLWRKTKKNNDAN</sequence>
<dbReference type="Pfam" id="PF00158">
    <property type="entry name" value="Sigma54_activat"/>
    <property type="match status" value="1"/>
</dbReference>
<name>A0A0L6Z6L1_9CLOT</name>
<dbReference type="GO" id="GO:0003677">
    <property type="term" value="F:DNA binding"/>
    <property type="evidence" value="ECO:0007669"/>
    <property type="project" value="InterPro"/>
</dbReference>
<dbReference type="InterPro" id="IPR025943">
    <property type="entry name" value="Sigma_54_int_dom_ATP-bd_2"/>
</dbReference>
<dbReference type="SUPFAM" id="SSF52540">
    <property type="entry name" value="P-loop containing nucleoside triphosphate hydrolases"/>
    <property type="match status" value="1"/>
</dbReference>
<dbReference type="AlphaFoldDB" id="A0A0L6Z6L1"/>
<dbReference type="GO" id="GO:0000156">
    <property type="term" value="F:phosphorelay response regulator activity"/>
    <property type="evidence" value="ECO:0007669"/>
    <property type="project" value="InterPro"/>
</dbReference>
<dbReference type="Gene3D" id="3.40.50.10660">
    <property type="entry name" value="PrpR receptor domain-like"/>
    <property type="match status" value="1"/>
</dbReference>
<evidence type="ECO:0000313" key="5">
    <source>
        <dbReference type="EMBL" id="KOA18453.1"/>
    </source>
</evidence>
<dbReference type="SMART" id="SM00091">
    <property type="entry name" value="PAS"/>
    <property type="match status" value="1"/>
</dbReference>
<dbReference type="CDD" id="cd00009">
    <property type="entry name" value="AAA"/>
    <property type="match status" value="1"/>
</dbReference>
<dbReference type="Gene3D" id="1.10.8.60">
    <property type="match status" value="1"/>
</dbReference>
<protein>
    <submittedName>
        <fullName evidence="5">Limonene hydroxylase</fullName>
        <ecNumber evidence="5">1.1.1.144</ecNumber>
        <ecNumber evidence="5">1.1.1.243</ecNumber>
        <ecNumber evidence="5">1.14.13.48</ecNumber>
        <ecNumber evidence="5">1.14.13.49</ecNumber>
    </submittedName>
</protein>
<dbReference type="InterPro" id="IPR035965">
    <property type="entry name" value="PAS-like_dom_sf"/>
</dbReference>
<dbReference type="GO" id="GO:0005524">
    <property type="term" value="F:ATP binding"/>
    <property type="evidence" value="ECO:0007669"/>
    <property type="project" value="UniProtKB-KW"/>
</dbReference>
<dbReference type="EC" id="1.14.13.48" evidence="5"/>
<keyword evidence="6" id="KW-1185">Reference proteome</keyword>
<organism evidence="5 6">
    <name type="scientific">Clostridium homopropionicum DSM 5847</name>
    <dbReference type="NCBI Taxonomy" id="1121318"/>
    <lineage>
        <taxon>Bacteria</taxon>
        <taxon>Bacillati</taxon>
        <taxon>Bacillota</taxon>
        <taxon>Clostridia</taxon>
        <taxon>Eubacteriales</taxon>
        <taxon>Clostridiaceae</taxon>
        <taxon>Clostridium</taxon>
    </lineage>
</organism>
<dbReference type="Gene3D" id="3.30.450.20">
    <property type="entry name" value="PAS domain"/>
    <property type="match status" value="1"/>
</dbReference>
<dbReference type="InterPro" id="IPR013767">
    <property type="entry name" value="PAS_fold"/>
</dbReference>
<dbReference type="InterPro" id="IPR027417">
    <property type="entry name" value="P-loop_NTPase"/>
</dbReference>
<dbReference type="FunFam" id="3.40.50.300:FF:000006">
    <property type="entry name" value="DNA-binding transcriptional regulator NtrC"/>
    <property type="match status" value="1"/>
</dbReference>
<dbReference type="PANTHER" id="PTHR32071:SF57">
    <property type="entry name" value="C4-DICARBOXYLATE TRANSPORT TRANSCRIPTIONAL REGULATORY PROTEIN DCTD"/>
    <property type="match status" value="1"/>
</dbReference>
<dbReference type="CDD" id="cd00130">
    <property type="entry name" value="PAS"/>
    <property type="match status" value="1"/>
</dbReference>
<dbReference type="InterPro" id="IPR010524">
    <property type="entry name" value="Sig_transdc_resp-reg_PrpR_N"/>
</dbReference>
<dbReference type="InterPro" id="IPR003593">
    <property type="entry name" value="AAA+_ATPase"/>
</dbReference>
<dbReference type="STRING" id="36844.SAMN04488501_101125"/>
<dbReference type="NCBIfam" id="TIGR00229">
    <property type="entry name" value="sensory_box"/>
    <property type="match status" value="1"/>
</dbReference>
<dbReference type="Gene3D" id="3.40.50.2300">
    <property type="match status" value="1"/>
</dbReference>
<dbReference type="Pfam" id="PF06506">
    <property type="entry name" value="PrpR_N"/>
    <property type="match status" value="1"/>
</dbReference>
<dbReference type="EC" id="1.1.1.144" evidence="5"/>
<gene>
    <name evidence="5" type="ORF">CLHOM_33550</name>
</gene>
<proteinExistence type="predicted"/>
<reference evidence="6" key="1">
    <citation type="submission" date="2015-08" db="EMBL/GenBank/DDBJ databases">
        <title>Genome sequence of the strict anaerobe Clostridium homopropionicum LuHBu1 (DSM 5847T).</title>
        <authorList>
            <person name="Poehlein A."/>
            <person name="Beck M."/>
            <person name="Schiel-Bengelsdorf B."/>
            <person name="Bengelsdorf F.R."/>
            <person name="Daniel R."/>
            <person name="Duerre P."/>
        </authorList>
    </citation>
    <scope>NUCLEOTIDE SEQUENCE [LARGE SCALE GENOMIC DNA]</scope>
    <source>
        <strain evidence="6">DSM 5847</strain>
    </source>
</reference>
<dbReference type="Gene3D" id="3.40.50.300">
    <property type="entry name" value="P-loop containing nucleotide triphosphate hydrolases"/>
    <property type="match status" value="1"/>
</dbReference>
<keyword evidence="5" id="KW-0560">Oxidoreductase</keyword>
<dbReference type="Pfam" id="PF25601">
    <property type="entry name" value="AAA_lid_14"/>
    <property type="match status" value="1"/>
</dbReference>
<dbReference type="InterPro" id="IPR009057">
    <property type="entry name" value="Homeodomain-like_sf"/>
</dbReference>
<dbReference type="Gene3D" id="1.10.10.60">
    <property type="entry name" value="Homeodomain-like"/>
    <property type="match status" value="1"/>
</dbReference>
<dbReference type="RefSeq" id="WP_052222798.1">
    <property type="nucleotide sequence ID" value="NZ_LHUR01000042.1"/>
</dbReference>
<dbReference type="EMBL" id="LHUR01000042">
    <property type="protein sequence ID" value="KOA18453.1"/>
    <property type="molecule type" value="Genomic_DNA"/>
</dbReference>
<dbReference type="PROSITE" id="PS50045">
    <property type="entry name" value="SIGMA54_INTERACT_4"/>
    <property type="match status" value="1"/>
</dbReference>
<evidence type="ECO:0000256" key="2">
    <source>
        <dbReference type="ARBA" id="ARBA00022840"/>
    </source>
</evidence>
<evidence type="ECO:0000313" key="6">
    <source>
        <dbReference type="Proteomes" id="UP000037043"/>
    </source>
</evidence>
<dbReference type="PROSITE" id="PS50112">
    <property type="entry name" value="PAS"/>
    <property type="match status" value="1"/>
</dbReference>
<dbReference type="InterPro" id="IPR058031">
    <property type="entry name" value="AAA_lid_NorR"/>
</dbReference>
<dbReference type="SUPFAM" id="SSF55785">
    <property type="entry name" value="PYP-like sensor domain (PAS domain)"/>
    <property type="match status" value="1"/>
</dbReference>
<dbReference type="GO" id="GO:0018457">
    <property type="term" value="F:perillyl-alcohol dehydrogenase (NAD+) activity"/>
    <property type="evidence" value="ECO:0007669"/>
    <property type="project" value="UniProtKB-EC"/>
</dbReference>
<dbReference type="SUPFAM" id="SSF46689">
    <property type="entry name" value="Homeodomain-like"/>
    <property type="match status" value="1"/>
</dbReference>
<dbReference type="Proteomes" id="UP000037043">
    <property type="component" value="Unassembled WGS sequence"/>
</dbReference>
<keyword evidence="2" id="KW-0067">ATP-binding</keyword>
<evidence type="ECO:0000259" key="3">
    <source>
        <dbReference type="PROSITE" id="PS50045"/>
    </source>
</evidence>
<feature type="domain" description="Sigma-54 factor interaction" evidence="3">
    <location>
        <begin position="326"/>
        <end position="556"/>
    </location>
</feature>
<evidence type="ECO:0000256" key="1">
    <source>
        <dbReference type="ARBA" id="ARBA00022741"/>
    </source>
</evidence>
<dbReference type="GO" id="GO:0006355">
    <property type="term" value="P:regulation of DNA-templated transcription"/>
    <property type="evidence" value="ECO:0007669"/>
    <property type="project" value="InterPro"/>
</dbReference>
<dbReference type="PATRIC" id="fig|1121318.3.peg.3350"/>
<accession>A0A0L6Z6L1</accession>
<dbReference type="Pfam" id="PF00989">
    <property type="entry name" value="PAS"/>
    <property type="match status" value="1"/>
</dbReference>
<dbReference type="EC" id="1.14.13.49" evidence="5"/>
<dbReference type="PANTHER" id="PTHR32071">
    <property type="entry name" value="TRANSCRIPTIONAL REGULATORY PROTEIN"/>
    <property type="match status" value="1"/>
</dbReference>
<keyword evidence="1" id="KW-0547">Nucleotide-binding</keyword>
<evidence type="ECO:0000259" key="4">
    <source>
        <dbReference type="PROSITE" id="PS50112"/>
    </source>
</evidence>